<protein>
    <recommendedName>
        <fullName evidence="2">TFIIB-type domain-containing protein</fullName>
    </recommendedName>
</protein>
<dbReference type="AlphaFoldDB" id="A0A7C2VD02"/>
<keyword evidence="1" id="KW-0479">Metal-binding</keyword>
<keyword evidence="1" id="KW-0862">Zinc</keyword>
<evidence type="ECO:0000256" key="1">
    <source>
        <dbReference type="PROSITE-ProRule" id="PRU00469"/>
    </source>
</evidence>
<proteinExistence type="predicted"/>
<sequence>MGPTSSQAINMLCPHCGSQDIVYDFVHGYTVCTSCGCVVDVIFIDYFESGAPENGYADIGLPSVRKGLEKKKMASRLKRFSRISFEIMVYEKYAKKARKDVYIDLEAALNKELKRSSTSTRIYHHKDEVKVFSIIDKNPDIRLILENIVSQDPVLSSRTPRGKVALALIIKNIVDGTPVNLSYISELTSLSTVHVRRLVNLVKQRLQYIKPKLCNLFHSRDVKLIIE</sequence>
<organism evidence="3">
    <name type="scientific">Ignisphaera aggregans</name>
    <dbReference type="NCBI Taxonomy" id="334771"/>
    <lineage>
        <taxon>Archaea</taxon>
        <taxon>Thermoproteota</taxon>
        <taxon>Thermoprotei</taxon>
        <taxon>Desulfurococcales</taxon>
        <taxon>Desulfurococcaceae</taxon>
        <taxon>Ignisphaera</taxon>
    </lineage>
</organism>
<name>A0A7C2VD02_9CREN</name>
<evidence type="ECO:0000313" key="3">
    <source>
        <dbReference type="EMBL" id="HEW52693.1"/>
    </source>
</evidence>
<accession>A0A7C2VD02</accession>
<dbReference type="Pfam" id="PF08271">
    <property type="entry name" value="Zn_Ribbon_TF"/>
    <property type="match status" value="1"/>
</dbReference>
<keyword evidence="1" id="KW-0863">Zinc-finger</keyword>
<dbReference type="Gene3D" id="1.10.472.170">
    <property type="match status" value="1"/>
</dbReference>
<feature type="domain" description="TFIIB-type" evidence="2">
    <location>
        <begin position="9"/>
        <end position="40"/>
    </location>
</feature>
<comment type="caution">
    <text evidence="3">The sequence shown here is derived from an EMBL/GenBank/DDBJ whole genome shotgun (WGS) entry which is preliminary data.</text>
</comment>
<dbReference type="SUPFAM" id="SSF57783">
    <property type="entry name" value="Zinc beta-ribbon"/>
    <property type="match status" value="1"/>
</dbReference>
<dbReference type="PROSITE" id="PS51134">
    <property type="entry name" value="ZF_TFIIB"/>
    <property type="match status" value="1"/>
</dbReference>
<dbReference type="GO" id="GO:0008270">
    <property type="term" value="F:zinc ion binding"/>
    <property type="evidence" value="ECO:0007669"/>
    <property type="project" value="UniProtKB-KW"/>
</dbReference>
<dbReference type="EMBL" id="DSGT01000002">
    <property type="protein sequence ID" value="HEW52693.1"/>
    <property type="molecule type" value="Genomic_DNA"/>
</dbReference>
<evidence type="ECO:0000259" key="2">
    <source>
        <dbReference type="PROSITE" id="PS51134"/>
    </source>
</evidence>
<gene>
    <name evidence="3" type="ORF">ENO77_00700</name>
</gene>
<reference evidence="3" key="1">
    <citation type="journal article" date="2020" name="mSystems">
        <title>Genome- and Community-Level Interaction Insights into Carbon Utilization and Element Cycling Functions of Hydrothermarchaeota in Hydrothermal Sediment.</title>
        <authorList>
            <person name="Zhou Z."/>
            <person name="Liu Y."/>
            <person name="Xu W."/>
            <person name="Pan J."/>
            <person name="Luo Z.H."/>
            <person name="Li M."/>
        </authorList>
    </citation>
    <scope>NUCLEOTIDE SEQUENCE [LARGE SCALE GENOMIC DNA]</scope>
    <source>
        <strain evidence="3">SpSt-16</strain>
    </source>
</reference>
<dbReference type="InterPro" id="IPR013137">
    <property type="entry name" value="Znf_TFIIB"/>
</dbReference>